<feature type="transmembrane region" description="Helical" evidence="6">
    <location>
        <begin position="178"/>
        <end position="200"/>
    </location>
</feature>
<dbReference type="PANTHER" id="PTHR30250">
    <property type="entry name" value="PST FAMILY PREDICTED COLANIC ACID TRANSPORTER"/>
    <property type="match status" value="1"/>
</dbReference>
<organism evidence="7 8">
    <name type="scientific">Chryseosolibacter histidini</name>
    <dbReference type="NCBI Taxonomy" id="2782349"/>
    <lineage>
        <taxon>Bacteria</taxon>
        <taxon>Pseudomonadati</taxon>
        <taxon>Bacteroidota</taxon>
        <taxon>Cytophagia</taxon>
        <taxon>Cytophagales</taxon>
        <taxon>Chryseotaleaceae</taxon>
        <taxon>Chryseosolibacter</taxon>
    </lineage>
</organism>
<dbReference type="RefSeq" id="WP_254163282.1">
    <property type="nucleotide sequence ID" value="NZ_JAHESF010000009.1"/>
</dbReference>
<evidence type="ECO:0000256" key="1">
    <source>
        <dbReference type="ARBA" id="ARBA00004651"/>
    </source>
</evidence>
<feature type="transmembrane region" description="Helical" evidence="6">
    <location>
        <begin position="83"/>
        <end position="109"/>
    </location>
</feature>
<keyword evidence="8" id="KW-1185">Reference proteome</keyword>
<feature type="transmembrane region" description="Helical" evidence="6">
    <location>
        <begin position="21"/>
        <end position="38"/>
    </location>
</feature>
<keyword evidence="5 6" id="KW-0472">Membrane</keyword>
<dbReference type="GO" id="GO:0005886">
    <property type="term" value="C:plasma membrane"/>
    <property type="evidence" value="ECO:0007669"/>
    <property type="project" value="UniProtKB-SubCell"/>
</dbReference>
<evidence type="ECO:0000256" key="4">
    <source>
        <dbReference type="ARBA" id="ARBA00022989"/>
    </source>
</evidence>
<dbReference type="InterPro" id="IPR050833">
    <property type="entry name" value="Poly_Biosynth_Transport"/>
</dbReference>
<keyword evidence="2" id="KW-1003">Cell membrane</keyword>
<comment type="subcellular location">
    <subcellularLocation>
        <location evidence="1">Cell membrane</location>
        <topology evidence="1">Multi-pass membrane protein</topology>
    </subcellularLocation>
</comment>
<evidence type="ECO:0000256" key="2">
    <source>
        <dbReference type="ARBA" id="ARBA00022475"/>
    </source>
</evidence>
<feature type="transmembrane region" description="Helical" evidence="6">
    <location>
        <begin position="295"/>
        <end position="315"/>
    </location>
</feature>
<feature type="transmembrane region" description="Helical" evidence="6">
    <location>
        <begin position="367"/>
        <end position="388"/>
    </location>
</feature>
<accession>A0AAP2DLN2</accession>
<evidence type="ECO:0000256" key="3">
    <source>
        <dbReference type="ARBA" id="ARBA00022692"/>
    </source>
</evidence>
<dbReference type="EMBL" id="JAHESF010000009">
    <property type="protein sequence ID" value="MBT1697412.1"/>
    <property type="molecule type" value="Genomic_DNA"/>
</dbReference>
<dbReference type="Proteomes" id="UP001319200">
    <property type="component" value="Unassembled WGS sequence"/>
</dbReference>
<evidence type="ECO:0000313" key="8">
    <source>
        <dbReference type="Proteomes" id="UP001319200"/>
    </source>
</evidence>
<evidence type="ECO:0000256" key="5">
    <source>
        <dbReference type="ARBA" id="ARBA00023136"/>
    </source>
</evidence>
<feature type="transmembrane region" description="Helical" evidence="6">
    <location>
        <begin position="321"/>
        <end position="346"/>
    </location>
</feature>
<proteinExistence type="predicted"/>
<gene>
    <name evidence="7" type="ORF">KK083_11030</name>
</gene>
<name>A0AAP2DLN2_9BACT</name>
<comment type="caution">
    <text evidence="7">The sequence shown here is derived from an EMBL/GenBank/DDBJ whole genome shotgun (WGS) entry which is preliminary data.</text>
</comment>
<feature type="transmembrane region" description="Helical" evidence="6">
    <location>
        <begin position="150"/>
        <end position="172"/>
    </location>
</feature>
<dbReference type="PANTHER" id="PTHR30250:SF11">
    <property type="entry name" value="O-ANTIGEN TRANSPORTER-RELATED"/>
    <property type="match status" value="1"/>
</dbReference>
<keyword evidence="3 6" id="KW-0812">Transmembrane</keyword>
<evidence type="ECO:0000256" key="6">
    <source>
        <dbReference type="SAM" id="Phobius"/>
    </source>
</evidence>
<feature type="transmembrane region" description="Helical" evidence="6">
    <location>
        <begin position="121"/>
        <end position="138"/>
    </location>
</feature>
<feature type="transmembrane region" description="Helical" evidence="6">
    <location>
        <begin position="44"/>
        <end position="63"/>
    </location>
</feature>
<feature type="transmembrane region" description="Helical" evidence="6">
    <location>
        <begin position="394"/>
        <end position="413"/>
    </location>
</feature>
<sequence>MASFAYSHWLSQGAYSLMNRLSVLFFGFLNIFFMVRMIPKAEIGIWVLFTSVTAILEMVRHGFIRNPFITHLVSADEHEKDAVITTSLVLHCMLAGIISVLLLVSAVPLSRFWDAPGLDKLFSLYALNTIIFIPFLHFEYLQTAKSNFKAIFISNFLRLALPAIYVMIVYFGSHHLTLVELAVVQIVATFIGAVVAYFYVKDLARIFSNVDWKTFHELFHFGKYTFGTNISSMFMKNTDSWMIGRLISTAGVAVYNPALRISNLIEVPTLTIANMIFPRVPQKMKEQGVAGVRDIYYKSVSLILAAMAPMVIPLFLFSDTIITLVFGAEYIDSAPILRVTVFYSLIIPFNRQFGMIMDGLKKPKINFYLLVLVAVLNVIFNFFFLQWFGLIGSAYGTLLSYIVVFILNQIILYKMYGINTFKVFEGITEWYRVGWDIFRKRIVKFA</sequence>
<dbReference type="Pfam" id="PF13440">
    <property type="entry name" value="Polysacc_synt_3"/>
    <property type="match status" value="1"/>
</dbReference>
<keyword evidence="4 6" id="KW-1133">Transmembrane helix</keyword>
<evidence type="ECO:0000313" key="7">
    <source>
        <dbReference type="EMBL" id="MBT1697412.1"/>
    </source>
</evidence>
<protein>
    <submittedName>
        <fullName evidence="7">Oligosaccharide flippase family protein</fullName>
    </submittedName>
</protein>
<reference evidence="7 8" key="1">
    <citation type="submission" date="2021-05" db="EMBL/GenBank/DDBJ databases">
        <title>A Polyphasic approach of four new species of the genus Ohtaekwangia: Ohtaekwangia histidinii sp. nov., Ohtaekwangia cretensis sp. nov., Ohtaekwangia indiensis sp. nov., Ohtaekwangia reichenbachii sp. nov. from diverse environment.</title>
        <authorList>
            <person name="Octaviana S."/>
        </authorList>
    </citation>
    <scope>NUCLEOTIDE SEQUENCE [LARGE SCALE GENOMIC DNA]</scope>
    <source>
        <strain evidence="7 8">PWU4</strain>
    </source>
</reference>
<dbReference type="AlphaFoldDB" id="A0AAP2DLN2"/>